<dbReference type="InterPro" id="IPR050523">
    <property type="entry name" value="AKR_Detox_Biosynth"/>
</dbReference>
<proteinExistence type="inferred from homology"/>
<evidence type="ECO:0000313" key="6">
    <source>
        <dbReference type="EMBL" id="KAF2861570.1"/>
    </source>
</evidence>
<evidence type="ECO:0000256" key="1">
    <source>
        <dbReference type="ARBA" id="ARBA00004721"/>
    </source>
</evidence>
<dbReference type="PANTHER" id="PTHR43364">
    <property type="entry name" value="NADH-SPECIFIC METHYLGLYOXAL REDUCTASE-RELATED"/>
    <property type="match status" value="1"/>
</dbReference>
<organism evidence="6 7">
    <name type="scientific">Piedraia hortae CBS 480.64</name>
    <dbReference type="NCBI Taxonomy" id="1314780"/>
    <lineage>
        <taxon>Eukaryota</taxon>
        <taxon>Fungi</taxon>
        <taxon>Dikarya</taxon>
        <taxon>Ascomycota</taxon>
        <taxon>Pezizomycotina</taxon>
        <taxon>Dothideomycetes</taxon>
        <taxon>Dothideomycetidae</taxon>
        <taxon>Capnodiales</taxon>
        <taxon>Piedraiaceae</taxon>
        <taxon>Piedraia</taxon>
    </lineage>
</organism>
<dbReference type="OrthoDB" id="48988at2759"/>
<dbReference type="PANTHER" id="PTHR43364:SF2">
    <property type="entry name" value="ARYL-ALCOHOL DEHYDROGENASE AAD10-RELATED"/>
    <property type="match status" value="1"/>
</dbReference>
<dbReference type="EMBL" id="MU005971">
    <property type="protein sequence ID" value="KAF2861570.1"/>
    <property type="molecule type" value="Genomic_DNA"/>
</dbReference>
<feature type="domain" description="NADP-dependent oxidoreductase" evidence="5">
    <location>
        <begin position="31"/>
        <end position="338"/>
    </location>
</feature>
<keyword evidence="7" id="KW-1185">Reference proteome</keyword>
<comment type="similarity">
    <text evidence="3">Belongs to the aldo/keto reductase family. Aldo/keto reductase 2 subfamily.</text>
</comment>
<dbReference type="InterPro" id="IPR023210">
    <property type="entry name" value="NADP_OxRdtase_dom"/>
</dbReference>
<evidence type="ECO:0000259" key="5">
    <source>
        <dbReference type="Pfam" id="PF00248"/>
    </source>
</evidence>
<protein>
    <recommendedName>
        <fullName evidence="4">Aldo-keto reductase ausK</fullName>
    </recommendedName>
</protein>
<gene>
    <name evidence="6" type="ORF">K470DRAFT_214597</name>
</gene>
<reference evidence="6" key="1">
    <citation type="journal article" date="2020" name="Stud. Mycol.">
        <title>101 Dothideomycetes genomes: a test case for predicting lifestyles and emergence of pathogens.</title>
        <authorList>
            <person name="Haridas S."/>
            <person name="Albert R."/>
            <person name="Binder M."/>
            <person name="Bloem J."/>
            <person name="Labutti K."/>
            <person name="Salamov A."/>
            <person name="Andreopoulos B."/>
            <person name="Baker S."/>
            <person name="Barry K."/>
            <person name="Bills G."/>
            <person name="Bluhm B."/>
            <person name="Cannon C."/>
            <person name="Castanera R."/>
            <person name="Culley D."/>
            <person name="Daum C."/>
            <person name="Ezra D."/>
            <person name="Gonzalez J."/>
            <person name="Henrissat B."/>
            <person name="Kuo A."/>
            <person name="Liang C."/>
            <person name="Lipzen A."/>
            <person name="Lutzoni F."/>
            <person name="Magnuson J."/>
            <person name="Mondo S."/>
            <person name="Nolan M."/>
            <person name="Ohm R."/>
            <person name="Pangilinan J."/>
            <person name="Park H.-J."/>
            <person name="Ramirez L."/>
            <person name="Alfaro M."/>
            <person name="Sun H."/>
            <person name="Tritt A."/>
            <person name="Yoshinaga Y."/>
            <person name="Zwiers L.-H."/>
            <person name="Turgeon B."/>
            <person name="Goodwin S."/>
            <person name="Spatafora J."/>
            <person name="Crous P."/>
            <person name="Grigoriev I."/>
        </authorList>
    </citation>
    <scope>NUCLEOTIDE SEQUENCE</scope>
    <source>
        <strain evidence="6">CBS 480.64</strain>
    </source>
</reference>
<name>A0A6A7C231_9PEZI</name>
<evidence type="ECO:0000256" key="2">
    <source>
        <dbReference type="ARBA" id="ARBA00023002"/>
    </source>
</evidence>
<evidence type="ECO:0000256" key="4">
    <source>
        <dbReference type="ARBA" id="ARBA00073126"/>
    </source>
</evidence>
<comment type="pathway">
    <text evidence="1">Secondary metabolite biosynthesis; terpenoid biosynthesis.</text>
</comment>
<dbReference type="Proteomes" id="UP000799421">
    <property type="component" value="Unassembled WGS sequence"/>
</dbReference>
<dbReference type="FunFam" id="3.20.20.100:FF:000024">
    <property type="entry name" value="Aryl-alcohol dehydrogenase"/>
    <property type="match status" value="1"/>
</dbReference>
<dbReference type="SUPFAM" id="SSF51430">
    <property type="entry name" value="NAD(P)-linked oxidoreductase"/>
    <property type="match status" value="1"/>
</dbReference>
<accession>A0A6A7C231</accession>
<evidence type="ECO:0000256" key="3">
    <source>
        <dbReference type="ARBA" id="ARBA00038157"/>
    </source>
</evidence>
<dbReference type="Pfam" id="PF00248">
    <property type="entry name" value="Aldo_ket_red"/>
    <property type="match status" value="1"/>
</dbReference>
<dbReference type="GO" id="GO:0016491">
    <property type="term" value="F:oxidoreductase activity"/>
    <property type="evidence" value="ECO:0007669"/>
    <property type="project" value="UniProtKB-KW"/>
</dbReference>
<keyword evidence="2" id="KW-0560">Oxidoreductase</keyword>
<dbReference type="InterPro" id="IPR036812">
    <property type="entry name" value="NAD(P)_OxRdtase_dom_sf"/>
</dbReference>
<sequence>MSDLFKPAPEPKTELGRYRVLSSLAGIRCSPLQLGAMSIGDAWSGFMGSMSKEQSFKLLDAFYDAGGNFIDTANNYQNEQSETWIGEWMKERDNRDYMVIATKFTTPYKTGSGKAQAVNFCGNHKRSLHMSLRDSLKKLQTDWIDILYVHWWDWSTSVEEMMDSLDEVVKQGKVLYLGISDTPAYIVSMANTYAKAHGKTPFAVYQGRWNVMVRDLEREILPMCRLFGMAIAPWDVIGGGRFQTKKQMEERQKSGEGIRTMLGGSEQSENEKKVSAALEEVANELGKSISAVALAYVMSMAPNVFPIVGGRKVEHLMDNIESLKIKLTDEHIKKLEAAVPFNVGFPMDFIGEDPHTNGGKSAFLTASAAPLAWVQSAKSIAHQ</sequence>
<dbReference type="AlphaFoldDB" id="A0A6A7C231"/>
<evidence type="ECO:0000313" key="7">
    <source>
        <dbReference type="Proteomes" id="UP000799421"/>
    </source>
</evidence>
<dbReference type="Gene3D" id="3.20.20.100">
    <property type="entry name" value="NADP-dependent oxidoreductase domain"/>
    <property type="match status" value="1"/>
</dbReference>